<evidence type="ECO:0000313" key="4">
    <source>
        <dbReference type="RefSeq" id="XP_071939633.1"/>
    </source>
</evidence>
<dbReference type="RefSeq" id="XP_071939633.1">
    <property type="nucleotide sequence ID" value="XM_072083532.1"/>
</dbReference>
<proteinExistence type="predicted"/>
<feature type="region of interest" description="Disordered" evidence="1">
    <location>
        <begin position="1"/>
        <end position="22"/>
    </location>
</feature>
<feature type="compositionally biased region" description="Low complexity" evidence="1">
    <location>
        <begin position="446"/>
        <end position="463"/>
    </location>
</feature>
<reference evidence="4" key="2">
    <citation type="submission" date="2025-08" db="UniProtKB">
        <authorList>
            <consortium name="RefSeq"/>
        </authorList>
    </citation>
    <scope>IDENTIFICATION</scope>
    <source>
        <tissue evidence="4">Leaves</tissue>
    </source>
</reference>
<dbReference type="GeneID" id="140038295"/>
<dbReference type="InterPro" id="IPR043502">
    <property type="entry name" value="DNA/RNA_pol_sf"/>
</dbReference>
<evidence type="ECO:0000313" key="3">
    <source>
        <dbReference type="Proteomes" id="UP001652660"/>
    </source>
</evidence>
<gene>
    <name evidence="4" type="primary">LOC140038295</name>
</gene>
<dbReference type="Gene3D" id="3.30.70.270">
    <property type="match status" value="1"/>
</dbReference>
<dbReference type="Pfam" id="PF00078">
    <property type="entry name" value="RVT_1"/>
    <property type="match status" value="1"/>
</dbReference>
<dbReference type="Gene3D" id="3.10.10.10">
    <property type="entry name" value="HIV Type 1 Reverse Transcriptase, subunit A, domain 1"/>
    <property type="match status" value="1"/>
</dbReference>
<dbReference type="Pfam" id="PF03732">
    <property type="entry name" value="Retrotrans_gag"/>
    <property type="match status" value="1"/>
</dbReference>
<dbReference type="CDD" id="cd00303">
    <property type="entry name" value="retropepsin_like"/>
    <property type="match status" value="1"/>
</dbReference>
<dbReference type="PANTHER" id="PTHR24559">
    <property type="entry name" value="TRANSPOSON TY3-I GAG-POL POLYPROTEIN"/>
    <property type="match status" value="1"/>
</dbReference>
<accession>A0ABM4X6G1</accession>
<feature type="compositionally biased region" description="Polar residues" evidence="1">
    <location>
        <begin position="532"/>
        <end position="548"/>
    </location>
</feature>
<dbReference type="PANTHER" id="PTHR24559:SF444">
    <property type="entry name" value="REVERSE TRANSCRIPTASE DOMAIN-CONTAINING PROTEIN"/>
    <property type="match status" value="1"/>
</dbReference>
<feature type="region of interest" description="Disordered" evidence="1">
    <location>
        <begin position="150"/>
        <end position="197"/>
    </location>
</feature>
<dbReference type="InterPro" id="IPR005162">
    <property type="entry name" value="Retrotrans_gag_dom"/>
</dbReference>
<protein>
    <recommendedName>
        <fullName evidence="2">Reverse transcriptase domain-containing protein</fullName>
    </recommendedName>
</protein>
<feature type="compositionally biased region" description="Basic and acidic residues" evidence="1">
    <location>
        <begin position="173"/>
        <end position="183"/>
    </location>
</feature>
<dbReference type="InterPro" id="IPR000477">
    <property type="entry name" value="RT_dom"/>
</dbReference>
<dbReference type="Gene3D" id="2.40.70.10">
    <property type="entry name" value="Acid Proteases"/>
    <property type="match status" value="1"/>
</dbReference>
<feature type="compositionally biased region" description="Gly residues" evidence="1">
    <location>
        <begin position="464"/>
        <end position="473"/>
    </location>
</feature>
<dbReference type="Pfam" id="PF08284">
    <property type="entry name" value="RVP_2"/>
    <property type="match status" value="1"/>
</dbReference>
<evidence type="ECO:0000256" key="1">
    <source>
        <dbReference type="SAM" id="MobiDB-lite"/>
    </source>
</evidence>
<feature type="domain" description="Reverse transcriptase" evidence="2">
    <location>
        <begin position="789"/>
        <end position="968"/>
    </location>
</feature>
<dbReference type="InterPro" id="IPR053134">
    <property type="entry name" value="RNA-dir_DNA_polymerase"/>
</dbReference>
<sequence>MENGNGHANGSSAANGHVEPLRRISYRPRGGGAHIRCSPADRHPRCQCRAMYAYPNELVLSLDDERRQLRDANFTMTQDVEELSIMVDTQFDRIVDLEIRLTVKHHLLEATRLEIERQKSRATRLAERMRDRSAGIRADAAMMMDEATSFIQGGEQNMDRQAIGRSRGRPTRQHPEAGGDREPGVNQDQGQEGVAGDQVATAINRITDVLERLTERQAAGPVHHPGDPADSKDRALERFLKFGPPKFYGRPEPEVAEGWWERITEFFTALNYAEERNVTFATFQFKGATRSWWNLVRVTWETNHTPRTWVNFTREFNVKFLPPLIQKKREDDFIRCKQGAMSVAEYEVQFTKLSRFAPELIATEQRRVRRFVQGLNVKIQESLAVVRIDIFADAVERDQRVEVARAQVKSSQSKKRFAPSSSREPTFGNAPPAKMGRGTSGVTNPGTPRGTLARGTGTRNAGGRNNGARGGSNGREQLRNSSQGGRAIIPQVTCAYCKKPGHSMDSCWKKQGRYLKCGSSEHQIFGCPKVQEGTTPNARPNTSGGSRPTVTARVYAIDDQPVSDSSEVVEGTLPIFHRLAKVLIDPGATHSFVDPSFMSGIDVQSVRLPFDLEIRTPMGNKKVITSLVYKNCEFWVGEQKMLVDLISLDIKGYDVIIGMDFLGHHHAKLDCRAKVVEFCIPEETTLRLDVKGRLASSAMVRARRMLSKGAQGFIAFLINTPSDQAKLEDVPVVREFPDVFPEELKTLPPERGVEFKIDLVPGTTPISKTPYRMAPAELKELKIQLQDLLEKGFVKESDSPWGAPVLFVKKKDESLRLCIDYRGLNKVTIKNKYPLPLIDSLFDQLQGSVIFSKLDLRQGYYQLKIKKEDIPKTAFSTRYGHFEFAVIPFGLTNAPAAFMDLMQRVFKKYLDQFVVVFIDDILIYSKTQEEHVTHLEIVLQILREHKLYAKFSKCEFWLEEISFLGHKVSKYGIVVDPAKVEAVMNWKQPETPTEDP</sequence>
<reference evidence="3" key="1">
    <citation type="journal article" date="2025" name="Foods">
        <title>Unveiling the Microbial Signatures of Arabica Coffee Cherries: Insights into Ripeness Specific Diversity, Functional Traits, and Implications for Quality and Safety.</title>
        <authorList>
            <consortium name="RefSeq"/>
            <person name="Tenea G.N."/>
            <person name="Cifuentes V."/>
            <person name="Reyes P."/>
            <person name="Cevallos-Vallejos M."/>
        </authorList>
    </citation>
    <scope>NUCLEOTIDE SEQUENCE [LARGE SCALE GENOMIC DNA]</scope>
</reference>
<feature type="compositionally biased region" description="Polar residues" evidence="1">
    <location>
        <begin position="1"/>
        <end position="14"/>
    </location>
</feature>
<dbReference type="PROSITE" id="PS50878">
    <property type="entry name" value="RT_POL"/>
    <property type="match status" value="1"/>
</dbReference>
<dbReference type="InterPro" id="IPR021109">
    <property type="entry name" value="Peptidase_aspartic_dom_sf"/>
</dbReference>
<organism evidence="3 4">
    <name type="scientific">Coffea arabica</name>
    <name type="common">Arabian coffee</name>
    <dbReference type="NCBI Taxonomy" id="13443"/>
    <lineage>
        <taxon>Eukaryota</taxon>
        <taxon>Viridiplantae</taxon>
        <taxon>Streptophyta</taxon>
        <taxon>Embryophyta</taxon>
        <taxon>Tracheophyta</taxon>
        <taxon>Spermatophyta</taxon>
        <taxon>Magnoliopsida</taxon>
        <taxon>eudicotyledons</taxon>
        <taxon>Gunneridae</taxon>
        <taxon>Pentapetalae</taxon>
        <taxon>asterids</taxon>
        <taxon>lamiids</taxon>
        <taxon>Gentianales</taxon>
        <taxon>Rubiaceae</taxon>
        <taxon>Ixoroideae</taxon>
        <taxon>Gardenieae complex</taxon>
        <taxon>Bertiereae - Coffeeae clade</taxon>
        <taxon>Coffeeae</taxon>
        <taxon>Coffea</taxon>
    </lineage>
</organism>
<evidence type="ECO:0000259" key="2">
    <source>
        <dbReference type="PROSITE" id="PS50878"/>
    </source>
</evidence>
<dbReference type="Proteomes" id="UP001652660">
    <property type="component" value="Chromosome 1c"/>
</dbReference>
<dbReference type="InterPro" id="IPR043128">
    <property type="entry name" value="Rev_trsase/Diguanyl_cyclase"/>
</dbReference>
<dbReference type="SUPFAM" id="SSF50630">
    <property type="entry name" value="Acid proteases"/>
    <property type="match status" value="1"/>
</dbReference>
<dbReference type="SUPFAM" id="SSF56672">
    <property type="entry name" value="DNA/RNA polymerases"/>
    <property type="match status" value="1"/>
</dbReference>
<name>A0ABM4X6G1_COFAR</name>
<feature type="region of interest" description="Disordered" evidence="1">
    <location>
        <begin position="528"/>
        <end position="548"/>
    </location>
</feature>
<dbReference type="SUPFAM" id="SSF57756">
    <property type="entry name" value="Retrovirus zinc finger-like domains"/>
    <property type="match status" value="1"/>
</dbReference>
<keyword evidence="3" id="KW-1185">Reference proteome</keyword>
<dbReference type="CDD" id="cd01647">
    <property type="entry name" value="RT_LTR"/>
    <property type="match status" value="1"/>
</dbReference>
<feature type="region of interest" description="Disordered" evidence="1">
    <location>
        <begin position="405"/>
        <end position="485"/>
    </location>
</feature>
<dbReference type="InterPro" id="IPR036875">
    <property type="entry name" value="Znf_CCHC_sf"/>
</dbReference>